<evidence type="ECO:0000256" key="1">
    <source>
        <dbReference type="SAM" id="MobiDB-lite"/>
    </source>
</evidence>
<name>A0A166TU98_9AGAM</name>
<organism evidence="2">
    <name type="scientific">Athelia psychrophila</name>
    <dbReference type="NCBI Taxonomy" id="1759441"/>
    <lineage>
        <taxon>Eukaryota</taxon>
        <taxon>Fungi</taxon>
        <taxon>Dikarya</taxon>
        <taxon>Basidiomycota</taxon>
        <taxon>Agaricomycotina</taxon>
        <taxon>Agaricomycetes</taxon>
        <taxon>Agaricomycetidae</taxon>
        <taxon>Atheliales</taxon>
        <taxon>Atheliaceae</taxon>
        <taxon>Athelia</taxon>
    </lineage>
</organism>
<dbReference type="AlphaFoldDB" id="A0A166TU98"/>
<dbReference type="EMBL" id="KV417491">
    <property type="protein sequence ID" value="KZP30994.1"/>
    <property type="molecule type" value="Genomic_DNA"/>
</dbReference>
<dbReference type="STRING" id="436010.A0A166TU98"/>
<feature type="non-terminal residue" evidence="2">
    <location>
        <position position="1"/>
    </location>
</feature>
<sequence>GDDSKALMKIYLPAIEGFVPDEAVRCLRAFIEFCYLARRDIHDTVSIAQMDDALVEFHQHRKIFEEHGIRLNFNLPRQHSARHWTLLIREFGAPNGLCSSITESKHIKAVKKPWRRSNRFKALQQMLYINQRLDKLSAARIDFVRRGMLEPKRSRHGKRRPPTDRSTANLDHDGGPVEGNDVPTEALLSTTISYRKIDVNQLAATLAQDNVATLLQDFIFYQLHPEANSTTMDTLPDVSELQISVHPSAVAVFHAPSDLCGTQGLSSERIRAVSSWQGGAGRYDCIFVETDPIALGMLGLDVAQVKAFLSFTYGSRVYNCALVSWFSRLGEKPDETTRMWMLEAAYDDEDHEDDNRDNEKQRYNSIISMDSVVRAAHLIPIFGNAKFLPRGLTPNHTLTTIFRGWYVNKYIDYHAFEIAF</sequence>
<protein>
    <recommendedName>
        <fullName evidence="3">Ubiquitin-like protease family profile domain-containing protein</fullName>
    </recommendedName>
</protein>
<evidence type="ECO:0000313" key="2">
    <source>
        <dbReference type="EMBL" id="KZP30994.1"/>
    </source>
</evidence>
<feature type="region of interest" description="Disordered" evidence="1">
    <location>
        <begin position="149"/>
        <end position="182"/>
    </location>
</feature>
<gene>
    <name evidence="2" type="ORF">FIBSPDRAFT_725191</name>
</gene>
<evidence type="ECO:0008006" key="3">
    <source>
        <dbReference type="Google" id="ProtNLM"/>
    </source>
</evidence>
<accession>A0A166TU98</accession>
<proteinExistence type="predicted"/>
<reference evidence="2" key="1">
    <citation type="journal article" date="2016" name="Mol. Biol. Evol.">
        <title>Comparative Genomics of Early-Diverging Mushroom-Forming Fungi Provides Insights into the Origins of Lignocellulose Decay Capabilities.</title>
        <authorList>
            <person name="Nagy L.G."/>
            <person name="Riley R."/>
            <person name="Tritt A."/>
            <person name="Adam C."/>
            <person name="Daum C."/>
            <person name="Floudas D."/>
            <person name="Sun H."/>
            <person name="Yadav J.S."/>
            <person name="Pangilinan J."/>
            <person name="Larsson K.H."/>
            <person name="Matsuura K."/>
            <person name="Barry K."/>
            <person name="Labutti K."/>
            <person name="Kuo R."/>
            <person name="Ohm R.A."/>
            <person name="Bhattacharya S.S."/>
            <person name="Shirouzu T."/>
            <person name="Yoshinaga Y."/>
            <person name="Martin F.M."/>
            <person name="Grigoriev I.V."/>
            <person name="Hibbett D.S."/>
        </authorList>
    </citation>
    <scope>NUCLEOTIDE SEQUENCE [LARGE SCALE GENOMIC DNA]</scope>
    <source>
        <strain evidence="2">CBS 109695</strain>
    </source>
</reference>
<dbReference type="OrthoDB" id="3199698at2759"/>